<evidence type="ECO:0000313" key="3">
    <source>
        <dbReference type="Proteomes" id="UP000332594"/>
    </source>
</evidence>
<evidence type="ECO:0008006" key="4">
    <source>
        <dbReference type="Google" id="ProtNLM"/>
    </source>
</evidence>
<evidence type="ECO:0000313" key="2">
    <source>
        <dbReference type="EMBL" id="VFS73129.1"/>
    </source>
</evidence>
<accession>A0A485BX42</accession>
<gene>
    <name evidence="2" type="ORF">NCTC13038_02946</name>
</gene>
<protein>
    <recommendedName>
        <fullName evidence="4">Lipoprotein</fullName>
    </recommendedName>
</protein>
<dbReference type="Proteomes" id="UP000332594">
    <property type="component" value="Unassembled WGS sequence"/>
</dbReference>
<reference evidence="2 3" key="1">
    <citation type="submission" date="2019-03" db="EMBL/GenBank/DDBJ databases">
        <authorList>
            <consortium name="Pathogen Informatics"/>
        </authorList>
    </citation>
    <scope>NUCLEOTIDE SEQUENCE [LARGE SCALE GENOMIC DNA]</scope>
    <source>
        <strain evidence="2 3">NCTC13038</strain>
    </source>
</reference>
<feature type="signal peptide" evidence="1">
    <location>
        <begin position="1"/>
        <end position="26"/>
    </location>
</feature>
<sequence length="128" mass="14354">MKRNMRRVLPVILAAVLISACNDTPAENGLMYRAGDDAFYLNKRCLGEIRVRDALSPGVFIKLKHSVNCSEALNNVIADNINKDLVVTFQRQELLIAKIGSQMKTENGFSLSTADKTVARNIYDFYQQ</sequence>
<dbReference type="PROSITE" id="PS51257">
    <property type="entry name" value="PROKAR_LIPOPROTEIN"/>
    <property type="match status" value="1"/>
</dbReference>
<proteinExistence type="predicted"/>
<dbReference type="AlphaFoldDB" id="A0A485BX42"/>
<dbReference type="EMBL" id="CAADJG010000002">
    <property type="protein sequence ID" value="VFS73129.1"/>
    <property type="molecule type" value="Genomic_DNA"/>
</dbReference>
<name>A0A485BX42_RAOTE</name>
<evidence type="ECO:0000256" key="1">
    <source>
        <dbReference type="SAM" id="SignalP"/>
    </source>
</evidence>
<keyword evidence="1" id="KW-0732">Signal</keyword>
<organism evidence="2 3">
    <name type="scientific">Raoultella terrigena</name>
    <name type="common">Klebsiella terrigena</name>
    <dbReference type="NCBI Taxonomy" id="577"/>
    <lineage>
        <taxon>Bacteria</taxon>
        <taxon>Pseudomonadati</taxon>
        <taxon>Pseudomonadota</taxon>
        <taxon>Gammaproteobacteria</taxon>
        <taxon>Enterobacterales</taxon>
        <taxon>Enterobacteriaceae</taxon>
        <taxon>Klebsiella/Raoultella group</taxon>
        <taxon>Raoultella</taxon>
    </lineage>
</organism>
<feature type="chain" id="PRO_5019824733" description="Lipoprotein" evidence="1">
    <location>
        <begin position="27"/>
        <end position="128"/>
    </location>
</feature>